<dbReference type="PROSITE" id="PS50887">
    <property type="entry name" value="GGDEF"/>
    <property type="match status" value="1"/>
</dbReference>
<evidence type="ECO:0000313" key="5">
    <source>
        <dbReference type="Proteomes" id="UP001607151"/>
    </source>
</evidence>
<dbReference type="PANTHER" id="PTHR45138:SF9">
    <property type="entry name" value="DIGUANYLATE CYCLASE DGCM-RELATED"/>
    <property type="match status" value="1"/>
</dbReference>
<dbReference type="GO" id="GO:0052621">
    <property type="term" value="F:diguanylate cyclase activity"/>
    <property type="evidence" value="ECO:0007669"/>
    <property type="project" value="UniProtKB-EC"/>
</dbReference>
<dbReference type="EMBL" id="JBIHSN010000002">
    <property type="protein sequence ID" value="MFH0265867.1"/>
    <property type="molecule type" value="Genomic_DNA"/>
</dbReference>
<name>A0ABW7IWK1_9VIBR</name>
<comment type="catalytic activity">
    <reaction evidence="2">
        <text>2 GTP = 3',3'-c-di-GMP + 2 diphosphate</text>
        <dbReference type="Rhea" id="RHEA:24898"/>
        <dbReference type="ChEBI" id="CHEBI:33019"/>
        <dbReference type="ChEBI" id="CHEBI:37565"/>
        <dbReference type="ChEBI" id="CHEBI:58805"/>
        <dbReference type="EC" id="2.7.7.65"/>
    </reaction>
</comment>
<protein>
    <recommendedName>
        <fullName evidence="1">diguanylate cyclase</fullName>
        <ecNumber evidence="1">2.7.7.65</ecNumber>
    </recommendedName>
</protein>
<dbReference type="Gene3D" id="3.30.450.20">
    <property type="entry name" value="PAS domain"/>
    <property type="match status" value="1"/>
</dbReference>
<dbReference type="EC" id="2.7.7.65" evidence="1"/>
<dbReference type="Proteomes" id="UP001607151">
    <property type="component" value="Unassembled WGS sequence"/>
</dbReference>
<evidence type="ECO:0000256" key="1">
    <source>
        <dbReference type="ARBA" id="ARBA00012528"/>
    </source>
</evidence>
<dbReference type="PANTHER" id="PTHR45138">
    <property type="entry name" value="REGULATORY COMPONENTS OF SENSORY TRANSDUCTION SYSTEM"/>
    <property type="match status" value="1"/>
</dbReference>
<keyword evidence="5" id="KW-1185">Reference proteome</keyword>
<dbReference type="InterPro" id="IPR043128">
    <property type="entry name" value="Rev_trsase/Diguanyl_cyclase"/>
</dbReference>
<comment type="caution">
    <text evidence="4">The sequence shown here is derived from an EMBL/GenBank/DDBJ whole genome shotgun (WGS) entry which is preliminary data.</text>
</comment>
<reference evidence="4 5" key="1">
    <citation type="submission" date="2024-10" db="EMBL/GenBank/DDBJ databases">
        <authorList>
            <person name="Yibar A."/>
            <person name="Saticioglu I.B."/>
            <person name="Duman M."/>
            <person name="Ajmi N."/>
            <person name="Gurler F."/>
            <person name="Ay H."/>
            <person name="Onuk E."/>
            <person name="Guler S."/>
            <person name="Romalde J.L."/>
        </authorList>
    </citation>
    <scope>NUCLEOTIDE SEQUENCE [LARGE SCALE GENOMIC DNA]</scope>
    <source>
        <strain evidence="4 5">14-MA-B</strain>
    </source>
</reference>
<dbReference type="Pfam" id="PF00990">
    <property type="entry name" value="GGDEF"/>
    <property type="match status" value="1"/>
</dbReference>
<dbReference type="SUPFAM" id="SSF55785">
    <property type="entry name" value="PYP-like sensor domain (PAS domain)"/>
    <property type="match status" value="1"/>
</dbReference>
<feature type="domain" description="GGDEF" evidence="3">
    <location>
        <begin position="158"/>
        <end position="295"/>
    </location>
</feature>
<dbReference type="SMART" id="SM00267">
    <property type="entry name" value="GGDEF"/>
    <property type="match status" value="1"/>
</dbReference>
<dbReference type="InterPro" id="IPR029787">
    <property type="entry name" value="Nucleotide_cyclase"/>
</dbReference>
<organism evidence="4 5">
    <name type="scientific">Vibrio rumoiensis</name>
    <dbReference type="NCBI Taxonomy" id="76258"/>
    <lineage>
        <taxon>Bacteria</taxon>
        <taxon>Pseudomonadati</taxon>
        <taxon>Pseudomonadota</taxon>
        <taxon>Gammaproteobacteria</taxon>
        <taxon>Vibrionales</taxon>
        <taxon>Vibrionaceae</taxon>
        <taxon>Vibrio</taxon>
    </lineage>
</organism>
<evidence type="ECO:0000259" key="3">
    <source>
        <dbReference type="PROSITE" id="PS50887"/>
    </source>
</evidence>
<dbReference type="CDD" id="cd01949">
    <property type="entry name" value="GGDEF"/>
    <property type="match status" value="1"/>
</dbReference>
<dbReference type="NCBIfam" id="TIGR00229">
    <property type="entry name" value="sensory_box"/>
    <property type="match status" value="1"/>
</dbReference>
<dbReference type="SUPFAM" id="SSF55073">
    <property type="entry name" value="Nucleotide cyclase"/>
    <property type="match status" value="1"/>
</dbReference>
<proteinExistence type="predicted"/>
<keyword evidence="4" id="KW-0808">Transferase</keyword>
<dbReference type="InterPro" id="IPR050469">
    <property type="entry name" value="Diguanylate_Cyclase"/>
</dbReference>
<dbReference type="NCBIfam" id="TIGR00254">
    <property type="entry name" value="GGDEF"/>
    <property type="match status" value="1"/>
</dbReference>
<evidence type="ECO:0000256" key="2">
    <source>
        <dbReference type="ARBA" id="ARBA00034247"/>
    </source>
</evidence>
<sequence>MTTAMNEYQHILEIHPNPCVIHIDFKPLYANDAFARFSGLKSADQILDMESLMVLINPEEREDARVRYKQAFAKQQTEPKVIAHTDLLGNPVMVEIIDKLINWKGQKALCTFISIVTDTVNKQRRLKKLAEQDPLTQLHNRRYIIDKITQLHHNGIAKEFFIAIVDIDYFKKVNDTYGHLAGDKTLQQFAELLQGFVGVNDYLARLGGEEFILLIRSNSIQQVMARLESLRASIENNHFIIPVKENVEPLRIRCTVSMGVTQIQQDEKIDLSYVRADEALYLAKHQGRNQIIVKD</sequence>
<dbReference type="InterPro" id="IPR000014">
    <property type="entry name" value="PAS"/>
</dbReference>
<dbReference type="RefSeq" id="WP_089137894.1">
    <property type="nucleotide sequence ID" value="NZ_AP018685.1"/>
</dbReference>
<dbReference type="SMART" id="SM00091">
    <property type="entry name" value="PAS"/>
    <property type="match status" value="1"/>
</dbReference>
<dbReference type="InterPro" id="IPR035965">
    <property type="entry name" value="PAS-like_dom_sf"/>
</dbReference>
<dbReference type="Gene3D" id="3.30.70.270">
    <property type="match status" value="1"/>
</dbReference>
<keyword evidence="4" id="KW-0548">Nucleotidyltransferase</keyword>
<accession>A0ABW7IWK1</accession>
<evidence type="ECO:0000313" key="4">
    <source>
        <dbReference type="EMBL" id="MFH0265867.1"/>
    </source>
</evidence>
<dbReference type="InterPro" id="IPR000160">
    <property type="entry name" value="GGDEF_dom"/>
</dbReference>
<gene>
    <name evidence="4" type="ORF">ACGRQ9_10355</name>
</gene>